<evidence type="ECO:0000313" key="2">
    <source>
        <dbReference type="Proteomes" id="UP000780768"/>
    </source>
</evidence>
<dbReference type="Gene3D" id="2.30.110.10">
    <property type="entry name" value="Electron Transport, Fmn-binding Protein, Chain A"/>
    <property type="match status" value="1"/>
</dbReference>
<name>A0A921HPC4_9FIRM</name>
<dbReference type="SUPFAM" id="SSF50475">
    <property type="entry name" value="FMN-binding split barrel"/>
    <property type="match status" value="1"/>
</dbReference>
<reference evidence="1" key="2">
    <citation type="submission" date="2021-09" db="EMBL/GenBank/DDBJ databases">
        <authorList>
            <person name="Gilroy R."/>
        </authorList>
    </citation>
    <scope>NUCLEOTIDE SEQUENCE</scope>
    <source>
        <strain evidence="1">7318</strain>
    </source>
</reference>
<gene>
    <name evidence="1" type="ORF">K8V65_05595</name>
</gene>
<dbReference type="EMBL" id="DYVR01000153">
    <property type="protein sequence ID" value="HJF85113.1"/>
    <property type="molecule type" value="Genomic_DNA"/>
</dbReference>
<dbReference type="Pfam" id="PF12900">
    <property type="entry name" value="Pyridox_ox_2"/>
    <property type="match status" value="1"/>
</dbReference>
<sequence length="163" mass="18841">MMFKPMRRIRQQLSKEECQKILQNQTVGTLALAAEGEYPYAVPLNYVYYNERIYFHCAVSGHKLDIIAKQNKVSFCIIDKDTIVPEKYTTYFRSVIVFGRIEKVENDEEKMAALKELAYKYVSQNNDEAHLKEINGAWNRTCVLALTVDHLTGKEAIELVAQK</sequence>
<dbReference type="Proteomes" id="UP000780768">
    <property type="component" value="Unassembled WGS sequence"/>
</dbReference>
<reference evidence="1" key="1">
    <citation type="journal article" date="2021" name="PeerJ">
        <title>Extensive microbial diversity within the chicken gut microbiome revealed by metagenomics and culture.</title>
        <authorList>
            <person name="Gilroy R."/>
            <person name="Ravi A."/>
            <person name="Getino M."/>
            <person name="Pursley I."/>
            <person name="Horton D.L."/>
            <person name="Alikhan N.F."/>
            <person name="Baker D."/>
            <person name="Gharbi K."/>
            <person name="Hall N."/>
            <person name="Watson M."/>
            <person name="Adriaenssens E.M."/>
            <person name="Foster-Nyarko E."/>
            <person name="Jarju S."/>
            <person name="Secka A."/>
            <person name="Antonio M."/>
            <person name="Oren A."/>
            <person name="Chaudhuri R.R."/>
            <person name="La Ragione R."/>
            <person name="Hildebrand F."/>
            <person name="Pallen M.J."/>
        </authorList>
    </citation>
    <scope>NUCLEOTIDE SEQUENCE</scope>
    <source>
        <strain evidence="1">7318</strain>
    </source>
</reference>
<protein>
    <submittedName>
        <fullName evidence="1">Pyridoxamine 5'-phosphate oxidase family protein</fullName>
    </submittedName>
</protein>
<dbReference type="PANTHER" id="PTHR34071:SF2">
    <property type="entry name" value="FLAVIN-NUCLEOTIDE-BINDING PROTEIN"/>
    <property type="match status" value="1"/>
</dbReference>
<organism evidence="1 2">
    <name type="scientific">Megamonas hypermegale</name>
    <dbReference type="NCBI Taxonomy" id="158847"/>
    <lineage>
        <taxon>Bacteria</taxon>
        <taxon>Bacillati</taxon>
        <taxon>Bacillota</taxon>
        <taxon>Negativicutes</taxon>
        <taxon>Selenomonadales</taxon>
        <taxon>Selenomonadaceae</taxon>
        <taxon>Megamonas</taxon>
    </lineage>
</organism>
<evidence type="ECO:0000313" key="1">
    <source>
        <dbReference type="EMBL" id="HJF85113.1"/>
    </source>
</evidence>
<proteinExistence type="predicted"/>
<dbReference type="PANTHER" id="PTHR34071">
    <property type="entry name" value="5-NITROIMIDAZOLE ANTIBIOTICS RESISTANCE PROTEIN, NIMA-FAMILY-RELATED PROTEIN-RELATED"/>
    <property type="match status" value="1"/>
</dbReference>
<dbReference type="InterPro" id="IPR024747">
    <property type="entry name" value="Pyridox_Oxase-rel"/>
</dbReference>
<dbReference type="AlphaFoldDB" id="A0A921HPC4"/>
<dbReference type="RefSeq" id="WP_289549071.1">
    <property type="nucleotide sequence ID" value="NZ_CAKMHU010000006.1"/>
</dbReference>
<comment type="caution">
    <text evidence="1">The sequence shown here is derived from an EMBL/GenBank/DDBJ whole genome shotgun (WGS) entry which is preliminary data.</text>
</comment>
<accession>A0A921HPC4</accession>
<dbReference type="InterPro" id="IPR012349">
    <property type="entry name" value="Split_barrel_FMN-bd"/>
</dbReference>